<feature type="region of interest" description="Disordered" evidence="1">
    <location>
        <begin position="83"/>
        <end position="108"/>
    </location>
</feature>
<dbReference type="EMBL" id="JNVU01000013">
    <property type="protein sequence ID" value="KEI45408.1"/>
    <property type="molecule type" value="Genomic_DNA"/>
</dbReference>
<gene>
    <name evidence="2" type="ORF">GU90_04710</name>
</gene>
<evidence type="ECO:0000313" key="3">
    <source>
        <dbReference type="Proteomes" id="UP000031419"/>
    </source>
</evidence>
<reference evidence="2 3" key="1">
    <citation type="submission" date="2014-06" db="EMBL/GenBank/DDBJ databases">
        <title>Saccharopolyspora rectivirgula DSM-43113 Genome sequencing.</title>
        <authorList>
            <person name="Barrera C."/>
            <person name="Millon L."/>
            <person name="Rognon B."/>
            <person name="Zaugg C."/>
            <person name="Monod M."/>
        </authorList>
    </citation>
    <scope>NUCLEOTIDE SEQUENCE [LARGE SCALE GENOMIC DNA]</scope>
    <source>
        <strain evidence="2 3">DSM 43113</strain>
    </source>
</reference>
<evidence type="ECO:0000256" key="1">
    <source>
        <dbReference type="SAM" id="MobiDB-lite"/>
    </source>
</evidence>
<keyword evidence="3" id="KW-1185">Reference proteome</keyword>
<protein>
    <submittedName>
        <fullName evidence="2">Uncharacterized protein</fullName>
    </submittedName>
</protein>
<dbReference type="Proteomes" id="UP000031419">
    <property type="component" value="Unassembled WGS sequence"/>
</dbReference>
<dbReference type="AlphaFoldDB" id="A0A073B052"/>
<organism evidence="2 3">
    <name type="scientific">Saccharopolyspora rectivirgula</name>
    <dbReference type="NCBI Taxonomy" id="28042"/>
    <lineage>
        <taxon>Bacteria</taxon>
        <taxon>Bacillati</taxon>
        <taxon>Actinomycetota</taxon>
        <taxon>Actinomycetes</taxon>
        <taxon>Pseudonocardiales</taxon>
        <taxon>Pseudonocardiaceae</taxon>
        <taxon>Saccharopolyspora</taxon>
    </lineage>
</organism>
<comment type="caution">
    <text evidence="2">The sequence shown here is derived from an EMBL/GenBank/DDBJ whole genome shotgun (WGS) entry which is preliminary data.</text>
</comment>
<proteinExistence type="predicted"/>
<evidence type="ECO:0000313" key="2">
    <source>
        <dbReference type="EMBL" id="KEI45408.1"/>
    </source>
</evidence>
<sequence length="108" mass="12126">MHESENDGDSHREEAEKFAEPFIGRNLRVGLKCKVHKAKIVRRNGIPQPTPVCGQPLSRYPRADWEAVDLPITCRKCQNLAGRPEGPARKKPEAAEAQLPLFLTAEEQ</sequence>
<name>A0A073B052_9PSEU</name>
<accession>A0A073B052</accession>